<evidence type="ECO:0000313" key="2">
    <source>
        <dbReference type="Proteomes" id="UP000663722"/>
    </source>
</evidence>
<protein>
    <submittedName>
        <fullName evidence="1">DUF4198</fullName>
    </submittedName>
</protein>
<gene>
    <name evidence="1" type="ORF">dnm_086740</name>
</gene>
<dbReference type="Proteomes" id="UP000663722">
    <property type="component" value="Chromosome"/>
</dbReference>
<dbReference type="InterPro" id="IPR019613">
    <property type="entry name" value="DUF4198"/>
</dbReference>
<keyword evidence="2" id="KW-1185">Reference proteome</keyword>
<reference evidence="1" key="1">
    <citation type="journal article" date="2021" name="Microb. Physiol.">
        <title>Proteogenomic Insights into the Physiology of Marine, Sulfate-Reducing, Filamentous Desulfonema limicola and Desulfonema magnum.</title>
        <authorList>
            <person name="Schnaars V."/>
            <person name="Wohlbrand L."/>
            <person name="Scheve S."/>
            <person name="Hinrichs C."/>
            <person name="Reinhardt R."/>
            <person name="Rabus R."/>
        </authorList>
    </citation>
    <scope>NUCLEOTIDE SEQUENCE</scope>
    <source>
        <strain evidence="1">4be13</strain>
    </source>
</reference>
<dbReference type="EMBL" id="CP061800">
    <property type="protein sequence ID" value="QTA92589.1"/>
    <property type="molecule type" value="Genomic_DNA"/>
</dbReference>
<evidence type="ECO:0000313" key="1">
    <source>
        <dbReference type="EMBL" id="QTA92589.1"/>
    </source>
</evidence>
<dbReference type="Pfam" id="PF10670">
    <property type="entry name" value="DUF4198"/>
    <property type="match status" value="1"/>
</dbReference>
<name>A0A975BWV9_9BACT</name>
<dbReference type="RefSeq" id="WP_207679890.1">
    <property type="nucleotide sequence ID" value="NZ_CP061800.1"/>
</dbReference>
<dbReference type="KEGG" id="dmm:dnm_086740"/>
<organism evidence="1 2">
    <name type="scientific">Desulfonema magnum</name>
    <dbReference type="NCBI Taxonomy" id="45655"/>
    <lineage>
        <taxon>Bacteria</taxon>
        <taxon>Pseudomonadati</taxon>
        <taxon>Thermodesulfobacteriota</taxon>
        <taxon>Desulfobacteria</taxon>
        <taxon>Desulfobacterales</taxon>
        <taxon>Desulfococcaceae</taxon>
        <taxon>Desulfonema</taxon>
    </lineage>
</organism>
<proteinExistence type="predicted"/>
<accession>A0A975BWV9</accession>
<dbReference type="AlphaFoldDB" id="A0A975BWV9"/>
<sequence length="115" mass="13115">MCLRVFVAFSFRLKKSCYKYAAHTGFGRSSPKSVIISKILFDGKPLSTNVYATFDGFTENPNTYAYFTETDEQGTAKVKITHPGTWMLRVQHEINDATENYDKHVMRAVFVFGIN</sequence>